<evidence type="ECO:0000256" key="6">
    <source>
        <dbReference type="ARBA" id="ARBA00022989"/>
    </source>
</evidence>
<feature type="transmembrane region" description="Helical" evidence="10">
    <location>
        <begin position="522"/>
        <end position="546"/>
    </location>
</feature>
<evidence type="ECO:0000313" key="11">
    <source>
        <dbReference type="Proteomes" id="UP000228380"/>
    </source>
</evidence>
<keyword evidence="5" id="KW-0256">Endoplasmic reticulum</keyword>
<dbReference type="OrthoDB" id="5913609at2759"/>
<dbReference type="PANTHER" id="PTHR31826">
    <property type="entry name" value="NICALIN"/>
    <property type="match status" value="1"/>
</dbReference>
<dbReference type="InterPro" id="IPR016574">
    <property type="entry name" value="Nicalin"/>
</dbReference>
<evidence type="ECO:0000256" key="10">
    <source>
        <dbReference type="SAM" id="Phobius"/>
    </source>
</evidence>
<dbReference type="SUPFAM" id="SSF53187">
    <property type="entry name" value="Zn-dependent exopeptidases"/>
    <property type="match status" value="1"/>
</dbReference>
<keyword evidence="6 10" id="KW-1133">Transmembrane helix</keyword>
<dbReference type="Proteomes" id="UP000228380">
    <property type="component" value="Chromosome 14"/>
</dbReference>
<dbReference type="GO" id="GO:0005789">
    <property type="term" value="C:endoplasmic reticulum membrane"/>
    <property type="evidence" value="ECO:0007669"/>
    <property type="project" value="UniProtKB-SubCell"/>
</dbReference>
<dbReference type="InterPro" id="IPR018247">
    <property type="entry name" value="EF_Hand_1_Ca_BS"/>
</dbReference>
<evidence type="ECO:0000313" key="12">
    <source>
        <dbReference type="RefSeq" id="XP_008799665.2"/>
    </source>
</evidence>
<evidence type="ECO:0000256" key="7">
    <source>
        <dbReference type="ARBA" id="ARBA00023136"/>
    </source>
</evidence>
<evidence type="ECO:0000256" key="8">
    <source>
        <dbReference type="ARBA" id="ARBA00023180"/>
    </source>
</evidence>
<evidence type="ECO:0000256" key="3">
    <source>
        <dbReference type="ARBA" id="ARBA00022692"/>
    </source>
</evidence>
<dbReference type="GeneID" id="103714258"/>
<dbReference type="PROSITE" id="PS51257">
    <property type="entry name" value="PROKAR_LIPOPROTEIN"/>
    <property type="match status" value="1"/>
</dbReference>
<dbReference type="AlphaFoldDB" id="A0A8B7CI10"/>
<keyword evidence="11" id="KW-1185">Reference proteome</keyword>
<keyword evidence="4" id="KW-0732">Signal</keyword>
<evidence type="ECO:0000256" key="9">
    <source>
        <dbReference type="PIRNR" id="PIRNR011018"/>
    </source>
</evidence>
<accession>A0A8B7CI10</accession>
<protein>
    <recommendedName>
        <fullName evidence="9">Nicalin</fullName>
    </recommendedName>
</protein>
<evidence type="ECO:0000256" key="5">
    <source>
        <dbReference type="ARBA" id="ARBA00022824"/>
    </source>
</evidence>
<gene>
    <name evidence="12" type="primary">LOC103714258</name>
</gene>
<proteinExistence type="inferred from homology"/>
<feature type="transmembrane region" description="Helical" evidence="10">
    <location>
        <begin position="12"/>
        <end position="31"/>
    </location>
</feature>
<reference evidence="11" key="1">
    <citation type="journal article" date="2019" name="Nat. Commun.">
        <title>Genome-wide association mapping of date palm fruit traits.</title>
        <authorList>
            <person name="Hazzouri K.M."/>
            <person name="Gros-Balthazard M."/>
            <person name="Flowers J.M."/>
            <person name="Copetti D."/>
            <person name="Lemansour A."/>
            <person name="Lebrun M."/>
            <person name="Masmoudi K."/>
            <person name="Ferrand S."/>
            <person name="Dhar M.I."/>
            <person name="Fresquez Z.A."/>
            <person name="Rosas U."/>
            <person name="Zhang J."/>
            <person name="Talag J."/>
            <person name="Lee S."/>
            <person name="Kudrna D."/>
            <person name="Powell R.F."/>
            <person name="Leitch I.J."/>
            <person name="Krueger R.R."/>
            <person name="Wing R.A."/>
            <person name="Amiri K.M.A."/>
            <person name="Purugganan M.D."/>
        </authorList>
    </citation>
    <scope>NUCLEOTIDE SEQUENCE [LARGE SCALE GENOMIC DNA]</scope>
    <source>
        <strain evidence="11">cv. Khalas</strain>
    </source>
</reference>
<dbReference type="GO" id="GO:0009966">
    <property type="term" value="P:regulation of signal transduction"/>
    <property type="evidence" value="ECO:0007669"/>
    <property type="project" value="InterPro"/>
</dbReference>
<dbReference type="KEGG" id="pda:103714258"/>
<keyword evidence="3 10" id="KW-0812">Transmembrane</keyword>
<dbReference type="Gene3D" id="3.40.630.10">
    <property type="entry name" value="Zn peptidases"/>
    <property type="match status" value="1"/>
</dbReference>
<keyword evidence="8" id="KW-0325">Glycoprotein</keyword>
<reference evidence="12" key="2">
    <citation type="submission" date="2025-08" db="UniProtKB">
        <authorList>
            <consortium name="RefSeq"/>
        </authorList>
    </citation>
    <scope>IDENTIFICATION</scope>
    <source>
        <tissue evidence="12">Young leaves</tissue>
    </source>
</reference>
<dbReference type="Pfam" id="PF05450">
    <property type="entry name" value="Nicastrin"/>
    <property type="match status" value="1"/>
</dbReference>
<organism evidence="11 12">
    <name type="scientific">Phoenix dactylifera</name>
    <name type="common">Date palm</name>
    <dbReference type="NCBI Taxonomy" id="42345"/>
    <lineage>
        <taxon>Eukaryota</taxon>
        <taxon>Viridiplantae</taxon>
        <taxon>Streptophyta</taxon>
        <taxon>Embryophyta</taxon>
        <taxon>Tracheophyta</taxon>
        <taxon>Spermatophyta</taxon>
        <taxon>Magnoliopsida</taxon>
        <taxon>Liliopsida</taxon>
        <taxon>Arecaceae</taxon>
        <taxon>Coryphoideae</taxon>
        <taxon>Phoeniceae</taxon>
        <taxon>Phoenix</taxon>
    </lineage>
</organism>
<evidence type="ECO:0000256" key="4">
    <source>
        <dbReference type="ARBA" id="ARBA00022729"/>
    </source>
</evidence>
<dbReference type="PROSITE" id="PS00018">
    <property type="entry name" value="EF_HAND_1"/>
    <property type="match status" value="1"/>
</dbReference>
<dbReference type="CDD" id="cd03882">
    <property type="entry name" value="M28_nicalin_like"/>
    <property type="match status" value="1"/>
</dbReference>
<dbReference type="RefSeq" id="XP_008799665.2">
    <property type="nucleotide sequence ID" value="XM_008801443.4"/>
</dbReference>
<keyword evidence="7 10" id="KW-0472">Membrane</keyword>
<comment type="subcellular location">
    <subcellularLocation>
        <location evidence="1">Endoplasmic reticulum membrane</location>
        <topology evidence="1">Single-pass membrane protein</topology>
    </subcellularLocation>
</comment>
<sequence>MAGRKRARCGGGVEVLDSIYSVVALVLILVACVELGDAATAVDVYRLIQYDLAGMPYGSRHAGLNHHAGAFPFAPGADLSRTVVMMPVRELNLTLLQEYIINKQPFGGLLFLLPQKVGKKIVGEIKSKDDGLMRKILVELEQLLIHASIPYPVYFAFEDDKINSLLADVRRSDASGQPTTATTGGYKLVVSSPEPKKLSSPTITNIQGWLPGLKGDGDTSQLPTIAVVTSYDTFGAAPALSLGSDSNGSGVVALLEIARLFSHLYSNPKTRGRYNLLFGLTSGGPYNYNGTLKWLRSFDQRLRESIDYAICLNSFGSWNNELWIHVSKPPENAYIKQVHKSLSDVAKELGVTIGIKHKKINISDPRVAWEHEQFSRLRITAVTLSELSAAPELLENTGGLYDTRDSVDEAAVYRSIRLVAESLARHIYGYQGRNIQIFADNSSLAVNPSYVKSWLDLLSRTPRVAPFLSKTDPIISALKKELSDHTVEVHVQHETIDGMFSFYDSTRATLNIYQVASVAFDLLFLLVLGSYLILLFSFLVITTRGLDDLINMFRRPTYRKVKAS</sequence>
<evidence type="ECO:0000256" key="2">
    <source>
        <dbReference type="ARBA" id="ARBA00007717"/>
    </source>
</evidence>
<name>A0A8B7CI10_PHODC</name>
<evidence type="ECO:0000256" key="1">
    <source>
        <dbReference type="ARBA" id="ARBA00004389"/>
    </source>
</evidence>
<comment type="similarity">
    <text evidence="2 9">Belongs to the nicastrin family.</text>
</comment>
<dbReference type="PIRSF" id="PIRSF011018">
    <property type="entry name" value="Nicalin"/>
    <property type="match status" value="1"/>
</dbReference>